<dbReference type="OMA" id="PHEMQVL"/>
<evidence type="ECO:0000313" key="5">
    <source>
        <dbReference type="EnsemblProtists" id="EKX54655"/>
    </source>
</evidence>
<dbReference type="InterPro" id="IPR050227">
    <property type="entry name" value="Rab"/>
</dbReference>
<dbReference type="KEGG" id="gtt:GUITHDRAFT_100130"/>
<dbReference type="EnsemblProtists" id="EKX54655">
    <property type="protein sequence ID" value="EKX54655"/>
    <property type="gene ID" value="GUITHDRAFT_100130"/>
</dbReference>
<dbReference type="PANTHER" id="PTHR47977">
    <property type="entry name" value="RAS-RELATED PROTEIN RAB"/>
    <property type="match status" value="1"/>
</dbReference>
<dbReference type="Proteomes" id="UP000011087">
    <property type="component" value="Unassembled WGS sequence"/>
</dbReference>
<evidence type="ECO:0000256" key="2">
    <source>
        <dbReference type="ARBA" id="ARBA00022741"/>
    </source>
</evidence>
<dbReference type="AlphaFoldDB" id="L1K2G7"/>
<evidence type="ECO:0000256" key="1">
    <source>
        <dbReference type="ARBA" id="ARBA00004229"/>
    </source>
</evidence>
<dbReference type="Pfam" id="PF00071">
    <property type="entry name" value="Ras"/>
    <property type="match status" value="1"/>
</dbReference>
<dbReference type="GO" id="GO:0009507">
    <property type="term" value="C:chloroplast"/>
    <property type="evidence" value="ECO:0007669"/>
    <property type="project" value="UniProtKB-SubCell"/>
</dbReference>
<dbReference type="InterPro" id="IPR027417">
    <property type="entry name" value="P-loop_NTPase"/>
</dbReference>
<dbReference type="OrthoDB" id="10254700at2759"/>
<dbReference type="PROSITE" id="PS51421">
    <property type="entry name" value="RAS"/>
    <property type="match status" value="1"/>
</dbReference>
<name>L1K2G7_GUITC</name>
<reference evidence="5" key="3">
    <citation type="submission" date="2016-03" db="UniProtKB">
        <authorList>
            <consortium name="EnsemblProtists"/>
        </authorList>
    </citation>
    <scope>IDENTIFICATION</scope>
</reference>
<dbReference type="InterPro" id="IPR001806">
    <property type="entry name" value="Small_GTPase"/>
</dbReference>
<evidence type="ECO:0000256" key="3">
    <source>
        <dbReference type="ARBA" id="ARBA00023134"/>
    </source>
</evidence>
<dbReference type="SMART" id="SM00174">
    <property type="entry name" value="RHO"/>
    <property type="match status" value="1"/>
</dbReference>
<dbReference type="GO" id="GO:0003924">
    <property type="term" value="F:GTPase activity"/>
    <property type="evidence" value="ECO:0007669"/>
    <property type="project" value="InterPro"/>
</dbReference>
<evidence type="ECO:0000313" key="6">
    <source>
        <dbReference type="Proteomes" id="UP000011087"/>
    </source>
</evidence>
<dbReference type="HOGENOM" id="CLU_041217_24_2_1"/>
<keyword evidence="6" id="KW-1185">Reference proteome</keyword>
<dbReference type="SUPFAM" id="SSF52540">
    <property type="entry name" value="P-loop containing nucleoside triphosphate hydrolases"/>
    <property type="match status" value="1"/>
</dbReference>
<dbReference type="EMBL" id="JH992967">
    <property type="protein sequence ID" value="EKX54655.1"/>
    <property type="molecule type" value="Genomic_DNA"/>
</dbReference>
<dbReference type="SMART" id="SM00175">
    <property type="entry name" value="RAB"/>
    <property type="match status" value="1"/>
</dbReference>
<dbReference type="Gene3D" id="3.40.50.300">
    <property type="entry name" value="P-loop containing nucleotide triphosphate hydrolases"/>
    <property type="match status" value="1"/>
</dbReference>
<proteinExistence type="predicted"/>
<dbReference type="InterPro" id="IPR005225">
    <property type="entry name" value="Small_GTP-bd"/>
</dbReference>
<dbReference type="FunFam" id="3.40.50.300:FF:001447">
    <property type="entry name" value="Ras-related protein Rab-1B"/>
    <property type="match status" value="1"/>
</dbReference>
<protein>
    <submittedName>
        <fullName evidence="4 5">Uncharacterized protein</fullName>
    </submittedName>
</protein>
<evidence type="ECO:0000313" key="4">
    <source>
        <dbReference type="EMBL" id="EKX54655.1"/>
    </source>
</evidence>
<accession>L1K2G7</accession>
<dbReference type="GO" id="GO:0005525">
    <property type="term" value="F:GTP binding"/>
    <property type="evidence" value="ECO:0007669"/>
    <property type="project" value="UniProtKB-KW"/>
</dbReference>
<comment type="subcellular location">
    <subcellularLocation>
        <location evidence="1">Plastid</location>
        <location evidence="1">Chloroplast</location>
    </subcellularLocation>
</comment>
<dbReference type="NCBIfam" id="TIGR00231">
    <property type="entry name" value="small_GTP"/>
    <property type="match status" value="1"/>
</dbReference>
<dbReference type="STRING" id="905079.L1K2G7"/>
<dbReference type="RefSeq" id="XP_005841635.1">
    <property type="nucleotide sequence ID" value="XM_005841578.1"/>
</dbReference>
<reference evidence="4 6" key="1">
    <citation type="journal article" date="2012" name="Nature">
        <title>Algal genomes reveal evolutionary mosaicism and the fate of nucleomorphs.</title>
        <authorList>
            <consortium name="DOE Joint Genome Institute"/>
            <person name="Curtis B.A."/>
            <person name="Tanifuji G."/>
            <person name="Burki F."/>
            <person name="Gruber A."/>
            <person name="Irimia M."/>
            <person name="Maruyama S."/>
            <person name="Arias M.C."/>
            <person name="Ball S.G."/>
            <person name="Gile G.H."/>
            <person name="Hirakawa Y."/>
            <person name="Hopkins J.F."/>
            <person name="Kuo A."/>
            <person name="Rensing S.A."/>
            <person name="Schmutz J."/>
            <person name="Symeonidi A."/>
            <person name="Elias M."/>
            <person name="Eveleigh R.J."/>
            <person name="Herman E.K."/>
            <person name="Klute M.J."/>
            <person name="Nakayama T."/>
            <person name="Obornik M."/>
            <person name="Reyes-Prieto A."/>
            <person name="Armbrust E.V."/>
            <person name="Aves S.J."/>
            <person name="Beiko R.G."/>
            <person name="Coutinho P."/>
            <person name="Dacks J.B."/>
            <person name="Durnford D.G."/>
            <person name="Fast N.M."/>
            <person name="Green B.R."/>
            <person name="Grisdale C.J."/>
            <person name="Hempel F."/>
            <person name="Henrissat B."/>
            <person name="Hoppner M.P."/>
            <person name="Ishida K."/>
            <person name="Kim E."/>
            <person name="Koreny L."/>
            <person name="Kroth P.G."/>
            <person name="Liu Y."/>
            <person name="Malik S.B."/>
            <person name="Maier U.G."/>
            <person name="McRose D."/>
            <person name="Mock T."/>
            <person name="Neilson J.A."/>
            <person name="Onodera N.T."/>
            <person name="Poole A.M."/>
            <person name="Pritham E.J."/>
            <person name="Richards T.A."/>
            <person name="Rocap G."/>
            <person name="Roy S.W."/>
            <person name="Sarai C."/>
            <person name="Schaack S."/>
            <person name="Shirato S."/>
            <person name="Slamovits C.H."/>
            <person name="Spencer D.F."/>
            <person name="Suzuki S."/>
            <person name="Worden A.Z."/>
            <person name="Zauner S."/>
            <person name="Barry K."/>
            <person name="Bell C."/>
            <person name="Bharti A.K."/>
            <person name="Crow J.A."/>
            <person name="Grimwood J."/>
            <person name="Kramer R."/>
            <person name="Lindquist E."/>
            <person name="Lucas S."/>
            <person name="Salamov A."/>
            <person name="McFadden G.I."/>
            <person name="Lane C.E."/>
            <person name="Keeling P.J."/>
            <person name="Gray M.W."/>
            <person name="Grigoriev I.V."/>
            <person name="Archibald J.M."/>
        </authorList>
    </citation>
    <scope>NUCLEOTIDE SEQUENCE</scope>
    <source>
        <strain evidence="4 6">CCMP2712</strain>
    </source>
</reference>
<keyword evidence="3" id="KW-0342">GTP-binding</keyword>
<gene>
    <name evidence="4" type="ORF">GUITHDRAFT_100130</name>
</gene>
<sequence length="170" mass="19113">MSDSDDDETLQYKIILLGDGTVGKTSIAMRFTNDEFGQQYKQTIGVDFMLRRLELPGNTRVALQIWDIGGQSIGSKMLGSYIFGSQAIIIVYDITNYQSFQNAEDWLALVKRSFPDEKDLPYMALVGNKLEVASKVVKAEIIEYQQGKGREAAVEGEEREVKKNKKCSVQ</sequence>
<dbReference type="SMART" id="SM00173">
    <property type="entry name" value="RAS"/>
    <property type="match status" value="1"/>
</dbReference>
<dbReference type="PROSITE" id="PS51419">
    <property type="entry name" value="RAB"/>
    <property type="match status" value="1"/>
</dbReference>
<dbReference type="PRINTS" id="PR00449">
    <property type="entry name" value="RASTRNSFRMNG"/>
</dbReference>
<organism evidence="4">
    <name type="scientific">Guillardia theta (strain CCMP2712)</name>
    <name type="common">Cryptophyte</name>
    <dbReference type="NCBI Taxonomy" id="905079"/>
    <lineage>
        <taxon>Eukaryota</taxon>
        <taxon>Cryptophyceae</taxon>
        <taxon>Pyrenomonadales</taxon>
        <taxon>Geminigeraceae</taxon>
        <taxon>Guillardia</taxon>
    </lineage>
</organism>
<dbReference type="PaxDb" id="55529-EKX54655"/>
<reference evidence="6" key="2">
    <citation type="submission" date="2012-11" db="EMBL/GenBank/DDBJ databases">
        <authorList>
            <person name="Kuo A."/>
            <person name="Curtis B.A."/>
            <person name="Tanifuji G."/>
            <person name="Burki F."/>
            <person name="Gruber A."/>
            <person name="Irimia M."/>
            <person name="Maruyama S."/>
            <person name="Arias M.C."/>
            <person name="Ball S.G."/>
            <person name="Gile G.H."/>
            <person name="Hirakawa Y."/>
            <person name="Hopkins J.F."/>
            <person name="Rensing S.A."/>
            <person name="Schmutz J."/>
            <person name="Symeonidi A."/>
            <person name="Elias M."/>
            <person name="Eveleigh R.J."/>
            <person name="Herman E.K."/>
            <person name="Klute M.J."/>
            <person name="Nakayama T."/>
            <person name="Obornik M."/>
            <person name="Reyes-Prieto A."/>
            <person name="Armbrust E.V."/>
            <person name="Aves S.J."/>
            <person name="Beiko R.G."/>
            <person name="Coutinho P."/>
            <person name="Dacks J.B."/>
            <person name="Durnford D.G."/>
            <person name="Fast N.M."/>
            <person name="Green B.R."/>
            <person name="Grisdale C."/>
            <person name="Hempe F."/>
            <person name="Henrissat B."/>
            <person name="Hoppner M.P."/>
            <person name="Ishida K.-I."/>
            <person name="Kim E."/>
            <person name="Koreny L."/>
            <person name="Kroth P.G."/>
            <person name="Liu Y."/>
            <person name="Malik S.-B."/>
            <person name="Maier U.G."/>
            <person name="McRose D."/>
            <person name="Mock T."/>
            <person name="Neilson J.A."/>
            <person name="Onodera N.T."/>
            <person name="Poole A.M."/>
            <person name="Pritham E.J."/>
            <person name="Richards T.A."/>
            <person name="Rocap G."/>
            <person name="Roy S.W."/>
            <person name="Sarai C."/>
            <person name="Schaack S."/>
            <person name="Shirato S."/>
            <person name="Slamovits C.H."/>
            <person name="Spencer D.F."/>
            <person name="Suzuki S."/>
            <person name="Worden A.Z."/>
            <person name="Zauner S."/>
            <person name="Barry K."/>
            <person name="Bell C."/>
            <person name="Bharti A.K."/>
            <person name="Crow J.A."/>
            <person name="Grimwood J."/>
            <person name="Kramer R."/>
            <person name="Lindquist E."/>
            <person name="Lucas S."/>
            <person name="Salamov A."/>
            <person name="McFadden G.I."/>
            <person name="Lane C.E."/>
            <person name="Keeling P.J."/>
            <person name="Gray M.W."/>
            <person name="Grigoriev I.V."/>
            <person name="Archibald J.M."/>
        </authorList>
    </citation>
    <scope>NUCLEOTIDE SEQUENCE</scope>
    <source>
        <strain evidence="6">CCMP2712</strain>
    </source>
</reference>
<dbReference type="eggNOG" id="KOG0078">
    <property type="taxonomic scope" value="Eukaryota"/>
</dbReference>
<dbReference type="GeneID" id="17311265"/>
<keyword evidence="2" id="KW-0547">Nucleotide-binding</keyword>